<comment type="caution">
    <text evidence="2">The sequence shown here is derived from an EMBL/GenBank/DDBJ whole genome shotgun (WGS) entry which is preliminary data.</text>
</comment>
<dbReference type="AlphaFoldDB" id="A0A4Z0A8M6"/>
<dbReference type="InterPro" id="IPR036047">
    <property type="entry name" value="F-box-like_dom_sf"/>
</dbReference>
<dbReference type="EMBL" id="SFCI01000091">
    <property type="protein sequence ID" value="TFY82631.1"/>
    <property type="molecule type" value="Genomic_DNA"/>
</dbReference>
<evidence type="ECO:0000313" key="3">
    <source>
        <dbReference type="Proteomes" id="UP000298061"/>
    </source>
</evidence>
<dbReference type="SUPFAM" id="SSF81383">
    <property type="entry name" value="F-box domain"/>
    <property type="match status" value="1"/>
</dbReference>
<protein>
    <recommendedName>
        <fullName evidence="1">F-box domain-containing protein</fullName>
    </recommendedName>
</protein>
<sequence>MYDLLYLTLLTFAEDPREFWLASVQSRLAHIQDVRPLQTNSVVGALKTLDNELAAVHLAMCSLRTRRNALLPISSLPPEVLARIFHFYSVAEPPPYRRPPQIGWIIVTHVCRAWRDTALQQPYLWSEATTGLGPKWLERMLARAKMQQIADIVRFVAVHANAGNPFLVLSISADSGLYCIEAWRSYSPPVLGHWFLRDDAPQADPDISVSLIRTDFEVLCAGLPFNDIRNLSIHLPDDPPSQTWIELFGRCKSIEHLSVGEGPTATSLVRALIGQGTAPGSLMPIMDISNTIRSLELRDVRSIDEETRMRICVAIQEWLRNRKQTGGRVPRLYLKSCSITYGEITISD</sequence>
<dbReference type="OrthoDB" id="2884925at2759"/>
<reference evidence="2 3" key="1">
    <citation type="submission" date="2019-02" db="EMBL/GenBank/DDBJ databases">
        <title>Genome sequencing of the rare red list fungi Hericium alpestre (H. flagellum).</title>
        <authorList>
            <person name="Buettner E."/>
            <person name="Kellner H."/>
        </authorList>
    </citation>
    <scope>NUCLEOTIDE SEQUENCE [LARGE SCALE GENOMIC DNA]</scope>
    <source>
        <strain evidence="2 3">DSM 108284</strain>
    </source>
</reference>
<dbReference type="Pfam" id="PF12937">
    <property type="entry name" value="F-box-like"/>
    <property type="match status" value="1"/>
</dbReference>
<evidence type="ECO:0000313" key="2">
    <source>
        <dbReference type="EMBL" id="TFY82631.1"/>
    </source>
</evidence>
<organism evidence="2 3">
    <name type="scientific">Hericium alpestre</name>
    <dbReference type="NCBI Taxonomy" id="135208"/>
    <lineage>
        <taxon>Eukaryota</taxon>
        <taxon>Fungi</taxon>
        <taxon>Dikarya</taxon>
        <taxon>Basidiomycota</taxon>
        <taxon>Agaricomycotina</taxon>
        <taxon>Agaricomycetes</taxon>
        <taxon>Russulales</taxon>
        <taxon>Hericiaceae</taxon>
        <taxon>Hericium</taxon>
    </lineage>
</organism>
<dbReference type="STRING" id="135208.A0A4Z0A8M6"/>
<feature type="domain" description="F-box" evidence="1">
    <location>
        <begin position="73"/>
        <end position="126"/>
    </location>
</feature>
<proteinExistence type="predicted"/>
<dbReference type="Proteomes" id="UP000298061">
    <property type="component" value="Unassembled WGS sequence"/>
</dbReference>
<accession>A0A4Z0A8M6</accession>
<evidence type="ECO:0000259" key="1">
    <source>
        <dbReference type="Pfam" id="PF12937"/>
    </source>
</evidence>
<gene>
    <name evidence="2" type="ORF">EWM64_g1381</name>
</gene>
<keyword evidence="3" id="KW-1185">Reference proteome</keyword>
<dbReference type="InterPro" id="IPR001810">
    <property type="entry name" value="F-box_dom"/>
</dbReference>
<name>A0A4Z0A8M6_9AGAM</name>
<dbReference type="Gene3D" id="1.20.1280.50">
    <property type="match status" value="1"/>
</dbReference>